<keyword evidence="4" id="KW-1185">Reference proteome</keyword>
<dbReference type="AlphaFoldDB" id="A0A671UM62"/>
<reference evidence="3" key="2">
    <citation type="submission" date="2025-08" db="UniProtKB">
        <authorList>
            <consortium name="Ensembl"/>
        </authorList>
    </citation>
    <scope>IDENTIFICATION</scope>
</reference>
<dbReference type="SMART" id="SM00353">
    <property type="entry name" value="HLH"/>
    <property type="match status" value="1"/>
</dbReference>
<reference evidence="3" key="3">
    <citation type="submission" date="2025-09" db="UniProtKB">
        <authorList>
            <consortium name="Ensembl"/>
        </authorList>
    </citation>
    <scope>IDENTIFICATION</scope>
</reference>
<dbReference type="GO" id="GO:0000977">
    <property type="term" value="F:RNA polymerase II transcription regulatory region sequence-specific DNA binding"/>
    <property type="evidence" value="ECO:0007669"/>
    <property type="project" value="TreeGrafter"/>
</dbReference>
<evidence type="ECO:0000313" key="3">
    <source>
        <dbReference type="Ensembl" id="ENSSAUP00010014988.1"/>
    </source>
</evidence>
<dbReference type="GO" id="GO:0046983">
    <property type="term" value="F:protein dimerization activity"/>
    <property type="evidence" value="ECO:0007669"/>
    <property type="project" value="InterPro"/>
</dbReference>
<dbReference type="InterPro" id="IPR036638">
    <property type="entry name" value="HLH_DNA-bd_sf"/>
</dbReference>
<dbReference type="SUPFAM" id="SSF47459">
    <property type="entry name" value="HLH, helix-loop-helix DNA-binding domain"/>
    <property type="match status" value="1"/>
</dbReference>
<dbReference type="GO" id="GO:0000981">
    <property type="term" value="F:DNA-binding transcription factor activity, RNA polymerase II-specific"/>
    <property type="evidence" value="ECO:0007669"/>
    <property type="project" value="TreeGrafter"/>
</dbReference>
<dbReference type="InterPro" id="IPR011598">
    <property type="entry name" value="bHLH_dom"/>
</dbReference>
<dbReference type="Pfam" id="PF00010">
    <property type="entry name" value="HLH"/>
    <property type="match status" value="1"/>
</dbReference>
<organism evidence="3 4">
    <name type="scientific">Sparus aurata</name>
    <name type="common">Gilthead sea bream</name>
    <dbReference type="NCBI Taxonomy" id="8175"/>
    <lineage>
        <taxon>Eukaryota</taxon>
        <taxon>Metazoa</taxon>
        <taxon>Chordata</taxon>
        <taxon>Craniata</taxon>
        <taxon>Vertebrata</taxon>
        <taxon>Euteleostomi</taxon>
        <taxon>Actinopterygii</taxon>
        <taxon>Neopterygii</taxon>
        <taxon>Teleostei</taxon>
        <taxon>Neoteleostei</taxon>
        <taxon>Acanthomorphata</taxon>
        <taxon>Eupercaria</taxon>
        <taxon>Spariformes</taxon>
        <taxon>Sparidae</taxon>
        <taxon>Sparus</taxon>
    </lineage>
</organism>
<protein>
    <recommendedName>
        <fullName evidence="2">BHLH domain-containing protein</fullName>
    </recommendedName>
</protein>
<dbReference type="PANTHER" id="PTHR23349:SF108">
    <property type="entry name" value="BHLH DOMAIN-CONTAINING PROTEIN"/>
    <property type="match status" value="1"/>
</dbReference>
<proteinExistence type="predicted"/>
<dbReference type="Proteomes" id="UP000472265">
    <property type="component" value="Chromosome 5"/>
</dbReference>
<dbReference type="InterPro" id="IPR050283">
    <property type="entry name" value="E-box_TF_Regulators"/>
</dbReference>
<feature type="domain" description="BHLH" evidence="2">
    <location>
        <begin position="10"/>
        <end position="62"/>
    </location>
</feature>
<dbReference type="GeneTree" id="ENSGT00940000162902"/>
<reference evidence="3" key="1">
    <citation type="submission" date="2021-04" db="EMBL/GenBank/DDBJ databases">
        <authorList>
            <consortium name="Wellcome Sanger Institute Data Sharing"/>
        </authorList>
    </citation>
    <scope>NUCLEOTIDE SEQUENCE [LARGE SCALE GENOMIC DNA]</scope>
</reference>
<accession>A0A671UM62</accession>
<dbReference type="PANTHER" id="PTHR23349">
    <property type="entry name" value="BASIC HELIX-LOOP-HELIX TRANSCRIPTION FACTOR, TWIST"/>
    <property type="match status" value="1"/>
</dbReference>
<sequence>VSYVHTSYTPTGLAFHLDARHRVRCVNEGHARFRRHLPQELEDKRLSKVETLRAAIYYIKHLQSVLDWNAITFLWPSLSFKLPIPGLDAMDSKRSDWWLLKRLA</sequence>
<evidence type="ECO:0000256" key="1">
    <source>
        <dbReference type="ARBA" id="ARBA00023125"/>
    </source>
</evidence>
<evidence type="ECO:0000313" key="4">
    <source>
        <dbReference type="Proteomes" id="UP000472265"/>
    </source>
</evidence>
<evidence type="ECO:0000259" key="2">
    <source>
        <dbReference type="PROSITE" id="PS50888"/>
    </source>
</evidence>
<keyword evidence="1" id="KW-0238">DNA-binding</keyword>
<dbReference type="GO" id="GO:0032502">
    <property type="term" value="P:developmental process"/>
    <property type="evidence" value="ECO:0007669"/>
    <property type="project" value="TreeGrafter"/>
</dbReference>
<dbReference type="Ensembl" id="ENSSAUT00010015901.1">
    <property type="protein sequence ID" value="ENSSAUP00010014988.1"/>
    <property type="gene ID" value="ENSSAUG00010006984.1"/>
</dbReference>
<name>A0A671UM62_SPAAU</name>
<dbReference type="PROSITE" id="PS50888">
    <property type="entry name" value="BHLH"/>
    <property type="match status" value="1"/>
</dbReference>
<dbReference type="InParanoid" id="A0A671UM62"/>
<dbReference type="Gene3D" id="4.10.280.10">
    <property type="entry name" value="Helix-loop-helix DNA-binding domain"/>
    <property type="match status" value="1"/>
</dbReference>